<name>A0A8C5DTC4_GOUWI</name>
<protein>
    <submittedName>
        <fullName evidence="1">Uncharacterized protein</fullName>
    </submittedName>
</protein>
<dbReference type="Proteomes" id="UP000694680">
    <property type="component" value="Chromosome 7"/>
</dbReference>
<dbReference type="PANTHER" id="PTHR14352:SF2">
    <property type="entry name" value="HAUS AUGMIN-LIKE COMPLEX SUBUNIT 7"/>
    <property type="match status" value="1"/>
</dbReference>
<dbReference type="AlphaFoldDB" id="A0A8C5DTC4"/>
<reference evidence="1" key="1">
    <citation type="submission" date="2020-06" db="EMBL/GenBank/DDBJ databases">
        <authorList>
            <consortium name="Wellcome Sanger Institute Data Sharing"/>
        </authorList>
    </citation>
    <scope>NUCLEOTIDE SEQUENCE [LARGE SCALE GENOMIC DNA]</scope>
</reference>
<dbReference type="Ensembl" id="ENSGWIT00000012950.1">
    <property type="protein sequence ID" value="ENSGWIP00000011580.1"/>
    <property type="gene ID" value="ENSGWIG00000006824.1"/>
</dbReference>
<organism evidence="1 2">
    <name type="scientific">Gouania willdenowi</name>
    <name type="common">Blunt-snouted clingfish</name>
    <name type="synonym">Lepadogaster willdenowi</name>
    <dbReference type="NCBI Taxonomy" id="441366"/>
    <lineage>
        <taxon>Eukaryota</taxon>
        <taxon>Metazoa</taxon>
        <taxon>Chordata</taxon>
        <taxon>Craniata</taxon>
        <taxon>Vertebrata</taxon>
        <taxon>Euteleostomi</taxon>
        <taxon>Actinopterygii</taxon>
        <taxon>Neopterygii</taxon>
        <taxon>Teleostei</taxon>
        <taxon>Neoteleostei</taxon>
        <taxon>Acanthomorphata</taxon>
        <taxon>Ovalentaria</taxon>
        <taxon>Blenniimorphae</taxon>
        <taxon>Blenniiformes</taxon>
        <taxon>Gobiesocoidei</taxon>
        <taxon>Gobiesocidae</taxon>
        <taxon>Gobiesocinae</taxon>
        <taxon>Gouania</taxon>
    </lineage>
</organism>
<sequence>MGCYTVHVFAADISMLIDAASCPLVEDLYLQDADDMLQLLVAPSQRRTHILAWICTRDVLHLCTSLVKLLSVDSFVDDHTEMAMLGKELMLCNADDFDLIKVSVHQ</sequence>
<dbReference type="GO" id="GO:0051011">
    <property type="term" value="F:microtubule minus-end binding"/>
    <property type="evidence" value="ECO:0007669"/>
    <property type="project" value="TreeGrafter"/>
</dbReference>
<proteinExistence type="predicted"/>
<dbReference type="InterPro" id="IPR029711">
    <property type="entry name" value="Haus7-like"/>
</dbReference>
<reference evidence="1" key="2">
    <citation type="submission" date="2025-08" db="UniProtKB">
        <authorList>
            <consortium name="Ensembl"/>
        </authorList>
    </citation>
    <scope>IDENTIFICATION</scope>
</reference>
<dbReference type="PANTHER" id="PTHR14352">
    <property type="entry name" value="HAUS AUGMIN-LIKE COMPLEX SUBUNIT 7"/>
    <property type="match status" value="1"/>
</dbReference>
<evidence type="ECO:0000313" key="2">
    <source>
        <dbReference type="Proteomes" id="UP000694680"/>
    </source>
</evidence>
<dbReference type="GO" id="GO:0070652">
    <property type="term" value="C:HAUS complex"/>
    <property type="evidence" value="ECO:0007669"/>
    <property type="project" value="TreeGrafter"/>
</dbReference>
<dbReference type="GO" id="GO:0051225">
    <property type="term" value="P:spindle assembly"/>
    <property type="evidence" value="ECO:0007669"/>
    <property type="project" value="TreeGrafter"/>
</dbReference>
<evidence type="ECO:0000313" key="1">
    <source>
        <dbReference type="Ensembl" id="ENSGWIP00000011580.1"/>
    </source>
</evidence>
<keyword evidence="2" id="KW-1185">Reference proteome</keyword>
<dbReference type="GO" id="GO:0031023">
    <property type="term" value="P:microtubule organizing center organization"/>
    <property type="evidence" value="ECO:0007669"/>
    <property type="project" value="TreeGrafter"/>
</dbReference>
<accession>A0A8C5DTC4</accession>
<reference evidence="1" key="3">
    <citation type="submission" date="2025-09" db="UniProtKB">
        <authorList>
            <consortium name="Ensembl"/>
        </authorList>
    </citation>
    <scope>IDENTIFICATION</scope>
</reference>